<organism evidence="2">
    <name type="scientific">Sesamum radiatum</name>
    <name type="common">Black benniseed</name>
    <dbReference type="NCBI Taxonomy" id="300843"/>
    <lineage>
        <taxon>Eukaryota</taxon>
        <taxon>Viridiplantae</taxon>
        <taxon>Streptophyta</taxon>
        <taxon>Embryophyta</taxon>
        <taxon>Tracheophyta</taxon>
        <taxon>Spermatophyta</taxon>
        <taxon>Magnoliopsida</taxon>
        <taxon>eudicotyledons</taxon>
        <taxon>Gunneridae</taxon>
        <taxon>Pentapetalae</taxon>
        <taxon>asterids</taxon>
        <taxon>lamiids</taxon>
        <taxon>Lamiales</taxon>
        <taxon>Pedaliaceae</taxon>
        <taxon>Sesamum</taxon>
    </lineage>
</organism>
<feature type="domain" description="Reverse transcriptase Ty1/copia-type" evidence="1">
    <location>
        <begin position="95"/>
        <end position="219"/>
    </location>
</feature>
<sequence>MLSFMKNTFHTRLFTLPKDDYPFPILVTDDTTVLDCSSIVATRDAMPITTIDSLVSHARSESFTEQSPAATSVTVLRRSSRESAMGAKLSTLEANDTWEVTPLSPNKVPIGCRWVLKLKLQPDGSIDRYKARLVAKGYNQVVGIDYNESFSPVAKSITVRLFFVVASALQWHIHQMDVNNAFLHGYLEEEIFMLPPGYSVLAGHVCRLKRSLYCLKQASH</sequence>
<name>A0AAW2T822_SESRA</name>
<evidence type="ECO:0000259" key="1">
    <source>
        <dbReference type="Pfam" id="PF07727"/>
    </source>
</evidence>
<gene>
    <name evidence="2" type="ORF">Sradi_2328400</name>
</gene>
<dbReference type="EMBL" id="JACGWJ010000009">
    <property type="protein sequence ID" value="KAL0399851.1"/>
    <property type="molecule type" value="Genomic_DNA"/>
</dbReference>
<dbReference type="InterPro" id="IPR043502">
    <property type="entry name" value="DNA/RNA_pol_sf"/>
</dbReference>
<dbReference type="AlphaFoldDB" id="A0AAW2T822"/>
<dbReference type="Pfam" id="PF07727">
    <property type="entry name" value="RVT_2"/>
    <property type="match status" value="1"/>
</dbReference>
<dbReference type="InterPro" id="IPR013103">
    <property type="entry name" value="RVT_2"/>
</dbReference>
<accession>A0AAW2T822</accession>
<reference evidence="2" key="2">
    <citation type="journal article" date="2024" name="Plant">
        <title>Genomic evolution and insights into agronomic trait innovations of Sesamum species.</title>
        <authorList>
            <person name="Miao H."/>
            <person name="Wang L."/>
            <person name="Qu L."/>
            <person name="Liu H."/>
            <person name="Sun Y."/>
            <person name="Le M."/>
            <person name="Wang Q."/>
            <person name="Wei S."/>
            <person name="Zheng Y."/>
            <person name="Lin W."/>
            <person name="Duan Y."/>
            <person name="Cao H."/>
            <person name="Xiong S."/>
            <person name="Wang X."/>
            <person name="Wei L."/>
            <person name="Li C."/>
            <person name="Ma Q."/>
            <person name="Ju M."/>
            <person name="Zhao R."/>
            <person name="Li G."/>
            <person name="Mu C."/>
            <person name="Tian Q."/>
            <person name="Mei H."/>
            <person name="Zhang T."/>
            <person name="Gao T."/>
            <person name="Zhang H."/>
        </authorList>
    </citation>
    <scope>NUCLEOTIDE SEQUENCE</scope>
    <source>
        <strain evidence="2">G02</strain>
    </source>
</reference>
<proteinExistence type="predicted"/>
<reference evidence="2" key="1">
    <citation type="submission" date="2020-06" db="EMBL/GenBank/DDBJ databases">
        <authorList>
            <person name="Li T."/>
            <person name="Hu X."/>
            <person name="Zhang T."/>
            <person name="Song X."/>
            <person name="Zhang H."/>
            <person name="Dai N."/>
            <person name="Sheng W."/>
            <person name="Hou X."/>
            <person name="Wei L."/>
        </authorList>
    </citation>
    <scope>NUCLEOTIDE SEQUENCE</scope>
    <source>
        <strain evidence="2">G02</strain>
        <tissue evidence="2">Leaf</tissue>
    </source>
</reference>
<dbReference type="SUPFAM" id="SSF56672">
    <property type="entry name" value="DNA/RNA polymerases"/>
    <property type="match status" value="1"/>
</dbReference>
<comment type="caution">
    <text evidence="2">The sequence shown here is derived from an EMBL/GenBank/DDBJ whole genome shotgun (WGS) entry which is preliminary data.</text>
</comment>
<evidence type="ECO:0000313" key="2">
    <source>
        <dbReference type="EMBL" id="KAL0399851.1"/>
    </source>
</evidence>
<protein>
    <submittedName>
        <fullName evidence="2">Retrovirus-related Pol polyprotein from transposon RE1</fullName>
    </submittedName>
</protein>